<reference evidence="2 3" key="1">
    <citation type="submission" date="2021-03" db="EMBL/GenBank/DDBJ databases">
        <title>Whole genome shotgun sequence of Actinoplanes toevensis NBRC 105298.</title>
        <authorList>
            <person name="Komaki H."/>
            <person name="Tamura T."/>
        </authorList>
    </citation>
    <scope>NUCLEOTIDE SEQUENCE [LARGE SCALE GENOMIC DNA]</scope>
    <source>
        <strain evidence="2 3">NBRC 105298</strain>
    </source>
</reference>
<protein>
    <submittedName>
        <fullName evidence="2">Uncharacterized protein</fullName>
    </submittedName>
</protein>
<organism evidence="2 3">
    <name type="scientific">Paractinoplanes toevensis</name>
    <dbReference type="NCBI Taxonomy" id="571911"/>
    <lineage>
        <taxon>Bacteria</taxon>
        <taxon>Bacillati</taxon>
        <taxon>Actinomycetota</taxon>
        <taxon>Actinomycetes</taxon>
        <taxon>Micromonosporales</taxon>
        <taxon>Micromonosporaceae</taxon>
        <taxon>Paractinoplanes</taxon>
    </lineage>
</organism>
<evidence type="ECO:0000313" key="2">
    <source>
        <dbReference type="EMBL" id="GIM92402.1"/>
    </source>
</evidence>
<feature type="compositionally biased region" description="Polar residues" evidence="1">
    <location>
        <begin position="97"/>
        <end position="109"/>
    </location>
</feature>
<sequence>MRQRLAGGKVTFELCVQRFRDPRATPIEDAAVDWRSPSAPPEPIAVLTIHSGSEDSAEARKLRLNPWNTTAEFRPLGKTSTGFARPPTTPARRTATGSAGSPTSRCATG</sequence>
<dbReference type="InterPro" id="IPR020835">
    <property type="entry name" value="Catalase_sf"/>
</dbReference>
<accession>A0A919W1F2</accession>
<dbReference type="GO" id="GO:0020037">
    <property type="term" value="F:heme binding"/>
    <property type="evidence" value="ECO:0007669"/>
    <property type="project" value="InterPro"/>
</dbReference>
<comment type="caution">
    <text evidence="2">The sequence shown here is derived from an EMBL/GenBank/DDBJ whole genome shotgun (WGS) entry which is preliminary data.</text>
</comment>
<feature type="region of interest" description="Disordered" evidence="1">
    <location>
        <begin position="72"/>
        <end position="109"/>
    </location>
</feature>
<proteinExistence type="predicted"/>
<dbReference type="EMBL" id="BOQN01000054">
    <property type="protein sequence ID" value="GIM92402.1"/>
    <property type="molecule type" value="Genomic_DNA"/>
</dbReference>
<evidence type="ECO:0000313" key="3">
    <source>
        <dbReference type="Proteomes" id="UP000677082"/>
    </source>
</evidence>
<gene>
    <name evidence="2" type="ORF">Ato02nite_041950</name>
</gene>
<evidence type="ECO:0000256" key="1">
    <source>
        <dbReference type="SAM" id="MobiDB-lite"/>
    </source>
</evidence>
<keyword evidence="3" id="KW-1185">Reference proteome</keyword>
<dbReference type="Gene3D" id="2.40.180.10">
    <property type="entry name" value="Catalase core domain"/>
    <property type="match status" value="1"/>
</dbReference>
<dbReference type="Proteomes" id="UP000677082">
    <property type="component" value="Unassembled WGS sequence"/>
</dbReference>
<dbReference type="AlphaFoldDB" id="A0A919W1F2"/>
<feature type="compositionally biased region" description="Low complexity" evidence="1">
    <location>
        <begin position="84"/>
        <end position="96"/>
    </location>
</feature>
<dbReference type="SUPFAM" id="SSF56634">
    <property type="entry name" value="Heme-dependent catalase-like"/>
    <property type="match status" value="1"/>
</dbReference>
<name>A0A919W1F2_9ACTN</name>